<protein>
    <submittedName>
        <fullName evidence="2">Uncharacterized protein</fullName>
    </submittedName>
</protein>
<organism evidence="2 3">
    <name type="scientific">Virgisporangium aliadipatigenens</name>
    <dbReference type="NCBI Taxonomy" id="741659"/>
    <lineage>
        <taxon>Bacteria</taxon>
        <taxon>Bacillati</taxon>
        <taxon>Actinomycetota</taxon>
        <taxon>Actinomycetes</taxon>
        <taxon>Micromonosporales</taxon>
        <taxon>Micromonosporaceae</taxon>
        <taxon>Virgisporangium</taxon>
    </lineage>
</organism>
<dbReference type="RefSeq" id="WP_203904992.1">
    <property type="nucleotide sequence ID" value="NZ_BOPF01000051.1"/>
</dbReference>
<dbReference type="EMBL" id="BOPF01000051">
    <property type="protein sequence ID" value="GIJ51591.1"/>
    <property type="molecule type" value="Genomic_DNA"/>
</dbReference>
<feature type="compositionally biased region" description="Polar residues" evidence="1">
    <location>
        <begin position="29"/>
        <end position="47"/>
    </location>
</feature>
<name>A0A8J3YXN0_9ACTN</name>
<feature type="region of interest" description="Disordered" evidence="1">
    <location>
        <begin position="1"/>
        <end position="86"/>
    </location>
</feature>
<dbReference type="AlphaFoldDB" id="A0A8J3YXN0"/>
<proteinExistence type="predicted"/>
<evidence type="ECO:0000313" key="3">
    <source>
        <dbReference type="Proteomes" id="UP000619260"/>
    </source>
</evidence>
<evidence type="ECO:0000256" key="1">
    <source>
        <dbReference type="SAM" id="MobiDB-lite"/>
    </source>
</evidence>
<feature type="compositionally biased region" description="Low complexity" evidence="1">
    <location>
        <begin position="54"/>
        <end position="76"/>
    </location>
</feature>
<reference evidence="2" key="1">
    <citation type="submission" date="2021-01" db="EMBL/GenBank/DDBJ databases">
        <title>Whole genome shotgun sequence of Virgisporangium aliadipatigenens NBRC 105644.</title>
        <authorList>
            <person name="Komaki H."/>
            <person name="Tamura T."/>
        </authorList>
    </citation>
    <scope>NUCLEOTIDE SEQUENCE</scope>
    <source>
        <strain evidence="2">NBRC 105644</strain>
    </source>
</reference>
<evidence type="ECO:0000313" key="2">
    <source>
        <dbReference type="EMBL" id="GIJ51591.1"/>
    </source>
</evidence>
<comment type="caution">
    <text evidence="2">The sequence shown here is derived from an EMBL/GenBank/DDBJ whole genome shotgun (WGS) entry which is preliminary data.</text>
</comment>
<keyword evidence="3" id="KW-1185">Reference proteome</keyword>
<accession>A0A8J3YXN0</accession>
<sequence>MARNPSSEFSEDDTISSSAAAHGDAMMTESGSIGTDASLGQQGSQDPTGRMTDSRTSTQTATRSGTTTGRTDTPTSMAQKRSNKSR</sequence>
<dbReference type="Proteomes" id="UP000619260">
    <property type="component" value="Unassembled WGS sequence"/>
</dbReference>
<gene>
    <name evidence="2" type="ORF">Val02_84770</name>
</gene>